<name>A0ABU6X3F9_9FABA</name>
<dbReference type="EMBL" id="JASCZI010211470">
    <property type="protein sequence ID" value="MED6192382.1"/>
    <property type="molecule type" value="Genomic_DNA"/>
</dbReference>
<comment type="caution">
    <text evidence="1">The sequence shown here is derived from an EMBL/GenBank/DDBJ whole genome shotgun (WGS) entry which is preliminary data.</text>
</comment>
<gene>
    <name evidence="1" type="ORF">PIB30_009460</name>
</gene>
<proteinExistence type="predicted"/>
<protein>
    <submittedName>
        <fullName evidence="1">Uncharacterized protein</fullName>
    </submittedName>
</protein>
<evidence type="ECO:0000313" key="2">
    <source>
        <dbReference type="Proteomes" id="UP001341840"/>
    </source>
</evidence>
<accession>A0ABU6X3F9</accession>
<sequence length="141" mass="15997">MEQGFIPLGMLLGGKSSSRHLGGYSRSGRSAVPAFRDLLAVPSPTENFGGFLSAFAQPNRGSYRFWGSFLRVVKFFRKLSDNSDVLGRFLRMVKFFRKLSDDSNVFGYFLRVVKFFRKLSDHSEKLLMLPGDCESFALYNV</sequence>
<reference evidence="1 2" key="1">
    <citation type="journal article" date="2023" name="Plants (Basel)">
        <title>Bridging the Gap: Combining Genomics and Transcriptomics Approaches to Understand Stylosanthes scabra, an Orphan Legume from the Brazilian Caatinga.</title>
        <authorList>
            <person name="Ferreira-Neto J.R.C."/>
            <person name="da Silva M.D."/>
            <person name="Binneck E."/>
            <person name="de Melo N.F."/>
            <person name="da Silva R.H."/>
            <person name="de Melo A.L.T.M."/>
            <person name="Pandolfi V."/>
            <person name="Bustamante F.O."/>
            <person name="Brasileiro-Vidal A.C."/>
            <person name="Benko-Iseppon A.M."/>
        </authorList>
    </citation>
    <scope>NUCLEOTIDE SEQUENCE [LARGE SCALE GENOMIC DNA]</scope>
    <source>
        <tissue evidence="1">Leaves</tissue>
    </source>
</reference>
<organism evidence="1 2">
    <name type="scientific">Stylosanthes scabra</name>
    <dbReference type="NCBI Taxonomy" id="79078"/>
    <lineage>
        <taxon>Eukaryota</taxon>
        <taxon>Viridiplantae</taxon>
        <taxon>Streptophyta</taxon>
        <taxon>Embryophyta</taxon>
        <taxon>Tracheophyta</taxon>
        <taxon>Spermatophyta</taxon>
        <taxon>Magnoliopsida</taxon>
        <taxon>eudicotyledons</taxon>
        <taxon>Gunneridae</taxon>
        <taxon>Pentapetalae</taxon>
        <taxon>rosids</taxon>
        <taxon>fabids</taxon>
        <taxon>Fabales</taxon>
        <taxon>Fabaceae</taxon>
        <taxon>Papilionoideae</taxon>
        <taxon>50 kb inversion clade</taxon>
        <taxon>dalbergioids sensu lato</taxon>
        <taxon>Dalbergieae</taxon>
        <taxon>Pterocarpus clade</taxon>
        <taxon>Stylosanthes</taxon>
    </lineage>
</organism>
<evidence type="ECO:0000313" key="1">
    <source>
        <dbReference type="EMBL" id="MED6192382.1"/>
    </source>
</evidence>
<keyword evidence="2" id="KW-1185">Reference proteome</keyword>
<dbReference type="Proteomes" id="UP001341840">
    <property type="component" value="Unassembled WGS sequence"/>
</dbReference>